<feature type="transmembrane region" description="Helical" evidence="1">
    <location>
        <begin position="27"/>
        <end position="51"/>
    </location>
</feature>
<keyword evidence="3" id="KW-1185">Reference proteome</keyword>
<reference evidence="2 3" key="1">
    <citation type="submission" date="2017-07" db="EMBL/GenBank/DDBJ databases">
        <title>In vitro design and evaluation of phage cocktails against multidrug-resistant Aeromonas salmonicida.</title>
        <authorList>
            <person name="Chen L."/>
            <person name="Yuan S."/>
            <person name="Ma Y."/>
        </authorList>
    </citation>
    <scope>NUCLEOTIDE SEQUENCE [LARGE SCALE GENOMIC DNA]</scope>
</reference>
<keyword evidence="1" id="KW-0812">Transmembrane</keyword>
<accession>A0A223LED3</accession>
<dbReference type="GeneID" id="55604586"/>
<dbReference type="KEGG" id="vg:55604586"/>
<organism evidence="2 3">
    <name type="scientific">Aeromonas phage AS-zj</name>
    <dbReference type="NCBI Taxonomy" id="2024208"/>
    <lineage>
        <taxon>Viruses</taxon>
        <taxon>Duplodnaviria</taxon>
        <taxon>Heunggongvirae</taxon>
        <taxon>Uroviricota</taxon>
        <taxon>Caudoviricetes</taxon>
        <taxon>Pantevenvirales</taxon>
        <taxon>Straboviridae</taxon>
        <taxon>Emmerichvirinae</taxon>
        <taxon>Ceceduovirus</taxon>
        <taxon>Ceceduovirus aszj</taxon>
    </lineage>
</organism>
<proteinExistence type="predicted"/>
<evidence type="ECO:0000256" key="1">
    <source>
        <dbReference type="SAM" id="Phobius"/>
    </source>
</evidence>
<keyword evidence="1" id="KW-0472">Membrane</keyword>
<sequence>MISLVALSCYAPIYFIVQLGEKINRDVILSCILMIFTIVLVFCTTTITLKYGTNPVVLFWICQTNILTCLMAKIISKSL</sequence>
<evidence type="ECO:0000313" key="3">
    <source>
        <dbReference type="Proteomes" id="UP000226092"/>
    </source>
</evidence>
<keyword evidence="1" id="KW-1133">Transmembrane helix</keyword>
<dbReference type="EMBL" id="MF448340">
    <property type="protein sequence ID" value="ASU00333.1"/>
    <property type="molecule type" value="Genomic_DNA"/>
</dbReference>
<protein>
    <submittedName>
        <fullName evidence="2">Uncharacterized protein</fullName>
    </submittedName>
</protein>
<name>A0A223LED3_9CAUD</name>
<evidence type="ECO:0000313" key="2">
    <source>
        <dbReference type="EMBL" id="ASU00333.1"/>
    </source>
</evidence>
<dbReference type="RefSeq" id="YP_009834519.1">
    <property type="nucleotide sequence ID" value="NC_048673.1"/>
</dbReference>
<dbReference type="Proteomes" id="UP000226092">
    <property type="component" value="Segment"/>
</dbReference>